<feature type="transmembrane region" description="Helical" evidence="7">
    <location>
        <begin position="175"/>
        <end position="197"/>
    </location>
</feature>
<evidence type="ECO:0000256" key="3">
    <source>
        <dbReference type="ARBA" id="ARBA00022989"/>
    </source>
</evidence>
<feature type="compositionally biased region" description="Low complexity" evidence="6">
    <location>
        <begin position="376"/>
        <end position="386"/>
    </location>
</feature>
<evidence type="ECO:0000256" key="4">
    <source>
        <dbReference type="ARBA" id="ARBA00023136"/>
    </source>
</evidence>
<keyword evidence="4 7" id="KW-0472">Membrane</keyword>
<comment type="subcellular location">
    <subcellularLocation>
        <location evidence="1">Membrane</location>
        <topology evidence="1">Multi-pass membrane protein</topology>
    </subcellularLocation>
</comment>
<comment type="caution">
    <text evidence="9">The sequence shown here is derived from an EMBL/GenBank/DDBJ whole genome shotgun (WGS) entry which is preliminary data.</text>
</comment>
<evidence type="ECO:0000256" key="1">
    <source>
        <dbReference type="ARBA" id="ARBA00004141"/>
    </source>
</evidence>
<feature type="transmembrane region" description="Helical" evidence="7">
    <location>
        <begin position="247"/>
        <end position="266"/>
    </location>
</feature>
<evidence type="ECO:0000256" key="7">
    <source>
        <dbReference type="SAM" id="Phobius"/>
    </source>
</evidence>
<accession>A0A507AD96</accession>
<dbReference type="Pfam" id="PF20684">
    <property type="entry name" value="Fung_rhodopsin"/>
    <property type="match status" value="1"/>
</dbReference>
<sequence length="489" mass="53297">MASVDLSQYNGGSLIGVASTFLVLTWVSVFLRFYVRTQLTNGFQSDDWFMLVAQANFTLSCAFILQGVKSGIGRHNKALDQASEIDALKWQALATATYITNMMFIKLSIALFLLRLATAKRYKWILWVSMSIIAIWSLVAFFWDVFQCNPVEAQWDFTIPNQTCVTPDQIVSAAYALSVMTILSDWLYALLPIAMIWGVQMTKQAKITVSIVLGLGIFASIATLIRLKFLSDLNDTADILFQGTDAMVWTLIEPGVAIVAASLVTIRPLLRKLRLPGFTSHEGKSGPTYGRSGGGRPGAGYANNNNINMNNNKRHSAFRPPGAMPGFGPGDLTLIDLETGDTAAPPPGRADREPTHKFYLERSLAPSSAPAAVGNKTEAQKQQQTTTRERAVGLSPEDVLDASAPHKTQRGLTIAEDSGSEASVLSGEGQKTGRSEVFIIEGPRESGRRTSIHTEDLDGHDDGSQIDGRGRHEARKKKECDPFADEGGH</sequence>
<feature type="transmembrane region" description="Helical" evidence="7">
    <location>
        <begin position="47"/>
        <end position="68"/>
    </location>
</feature>
<gene>
    <name evidence="9" type="ORF">E0L32_011169</name>
</gene>
<protein>
    <recommendedName>
        <fullName evidence="8">Rhodopsin domain-containing protein</fullName>
    </recommendedName>
</protein>
<evidence type="ECO:0000313" key="10">
    <source>
        <dbReference type="Proteomes" id="UP000319257"/>
    </source>
</evidence>
<dbReference type="InParanoid" id="A0A507AD96"/>
<name>A0A507AD96_9PEZI</name>
<dbReference type="EMBL" id="SKBQ01000099">
    <property type="protein sequence ID" value="TPX06945.1"/>
    <property type="molecule type" value="Genomic_DNA"/>
</dbReference>
<dbReference type="InterPro" id="IPR049326">
    <property type="entry name" value="Rhodopsin_dom_fungi"/>
</dbReference>
<feature type="region of interest" description="Disordered" evidence="6">
    <location>
        <begin position="409"/>
        <end position="489"/>
    </location>
</feature>
<keyword evidence="10" id="KW-1185">Reference proteome</keyword>
<evidence type="ECO:0000256" key="2">
    <source>
        <dbReference type="ARBA" id="ARBA00022692"/>
    </source>
</evidence>
<comment type="similarity">
    <text evidence="5">Belongs to the SAT4 family.</text>
</comment>
<feature type="transmembrane region" description="Helical" evidence="7">
    <location>
        <begin position="12"/>
        <end position="35"/>
    </location>
</feature>
<evidence type="ECO:0000256" key="6">
    <source>
        <dbReference type="SAM" id="MobiDB-lite"/>
    </source>
</evidence>
<dbReference type="GO" id="GO:0016020">
    <property type="term" value="C:membrane"/>
    <property type="evidence" value="ECO:0007669"/>
    <property type="project" value="UniProtKB-SubCell"/>
</dbReference>
<dbReference type="STRING" id="1093900.A0A507AD96"/>
<feature type="region of interest" description="Disordered" evidence="6">
    <location>
        <begin position="366"/>
        <end position="394"/>
    </location>
</feature>
<evidence type="ECO:0000313" key="9">
    <source>
        <dbReference type="EMBL" id="TPX06945.1"/>
    </source>
</evidence>
<dbReference type="InterPro" id="IPR052337">
    <property type="entry name" value="SAT4-like"/>
</dbReference>
<feature type="compositionally biased region" description="Low complexity" evidence="6">
    <location>
        <begin position="299"/>
        <end position="311"/>
    </location>
</feature>
<dbReference type="Proteomes" id="UP000319257">
    <property type="component" value="Unassembled WGS sequence"/>
</dbReference>
<reference evidence="9 10" key="1">
    <citation type="submission" date="2019-06" db="EMBL/GenBank/DDBJ databases">
        <title>Draft genome sequence of the filamentous fungus Phialemoniopsis curvata isolated from diesel fuel.</title>
        <authorList>
            <person name="Varaljay V.A."/>
            <person name="Lyon W.J."/>
            <person name="Crouch A.L."/>
            <person name="Drake C.E."/>
            <person name="Hollomon J.M."/>
            <person name="Nadeau L.J."/>
            <person name="Nunn H.S."/>
            <person name="Stevenson B.S."/>
            <person name="Bojanowski C.L."/>
            <person name="Crookes-Goodson W.J."/>
        </authorList>
    </citation>
    <scope>NUCLEOTIDE SEQUENCE [LARGE SCALE GENOMIC DNA]</scope>
    <source>
        <strain evidence="9 10">D216</strain>
    </source>
</reference>
<feature type="transmembrane region" description="Helical" evidence="7">
    <location>
        <begin position="124"/>
        <end position="143"/>
    </location>
</feature>
<dbReference type="PANTHER" id="PTHR33048:SF96">
    <property type="entry name" value="INTEGRAL MEMBRANE PROTEIN"/>
    <property type="match status" value="1"/>
</dbReference>
<feature type="region of interest" description="Disordered" evidence="6">
    <location>
        <begin position="281"/>
        <end position="315"/>
    </location>
</feature>
<feature type="transmembrane region" description="Helical" evidence="7">
    <location>
        <begin position="88"/>
        <end position="112"/>
    </location>
</feature>
<dbReference type="OrthoDB" id="4682787at2759"/>
<dbReference type="RefSeq" id="XP_030988656.1">
    <property type="nucleotide sequence ID" value="XM_031133868.1"/>
</dbReference>
<keyword evidence="2 7" id="KW-0812">Transmembrane</keyword>
<dbReference type="PANTHER" id="PTHR33048">
    <property type="entry name" value="PTH11-LIKE INTEGRAL MEMBRANE PROTEIN (AFU_ORTHOLOGUE AFUA_5G11245)"/>
    <property type="match status" value="1"/>
</dbReference>
<evidence type="ECO:0000259" key="8">
    <source>
        <dbReference type="Pfam" id="PF20684"/>
    </source>
</evidence>
<proteinExistence type="inferred from homology"/>
<keyword evidence="3 7" id="KW-1133">Transmembrane helix</keyword>
<dbReference type="AlphaFoldDB" id="A0A507AD96"/>
<feature type="compositionally biased region" description="Basic and acidic residues" evidence="6">
    <location>
        <begin position="442"/>
        <end position="489"/>
    </location>
</feature>
<evidence type="ECO:0000256" key="5">
    <source>
        <dbReference type="ARBA" id="ARBA00038359"/>
    </source>
</evidence>
<organism evidence="9 10">
    <name type="scientific">Thyridium curvatum</name>
    <dbReference type="NCBI Taxonomy" id="1093900"/>
    <lineage>
        <taxon>Eukaryota</taxon>
        <taxon>Fungi</taxon>
        <taxon>Dikarya</taxon>
        <taxon>Ascomycota</taxon>
        <taxon>Pezizomycotina</taxon>
        <taxon>Sordariomycetes</taxon>
        <taxon>Sordariomycetidae</taxon>
        <taxon>Thyridiales</taxon>
        <taxon>Thyridiaceae</taxon>
        <taxon>Thyridium</taxon>
    </lineage>
</organism>
<dbReference type="GeneID" id="41978616"/>
<feature type="transmembrane region" description="Helical" evidence="7">
    <location>
        <begin position="209"/>
        <end position="227"/>
    </location>
</feature>
<feature type="domain" description="Rhodopsin" evidence="8">
    <location>
        <begin position="31"/>
        <end position="272"/>
    </location>
</feature>